<proteinExistence type="predicted"/>
<feature type="transmembrane region" description="Helical" evidence="1">
    <location>
        <begin position="203"/>
        <end position="222"/>
    </location>
</feature>
<gene>
    <name evidence="2" type="ORF">COS18_02915</name>
</gene>
<protein>
    <submittedName>
        <fullName evidence="2">Uncharacterized protein</fullName>
    </submittedName>
</protein>
<evidence type="ECO:0000313" key="2">
    <source>
        <dbReference type="EMBL" id="PIV51338.1"/>
    </source>
</evidence>
<feature type="transmembrane region" description="Helical" evidence="1">
    <location>
        <begin position="120"/>
        <end position="139"/>
    </location>
</feature>
<feature type="transmembrane region" description="Helical" evidence="1">
    <location>
        <begin position="60"/>
        <end position="77"/>
    </location>
</feature>
<feature type="transmembrane region" description="Helical" evidence="1">
    <location>
        <begin position="234"/>
        <end position="252"/>
    </location>
</feature>
<dbReference type="Proteomes" id="UP000228896">
    <property type="component" value="Unassembled WGS sequence"/>
</dbReference>
<keyword evidence="1" id="KW-0812">Transmembrane</keyword>
<feature type="transmembrane region" description="Helical" evidence="1">
    <location>
        <begin position="83"/>
        <end position="99"/>
    </location>
</feature>
<reference evidence="3" key="1">
    <citation type="submission" date="2017-09" db="EMBL/GenBank/DDBJ databases">
        <title>Depth-based differentiation of microbial function through sediment-hosted aquifers and enrichment of novel symbionts in the deep terrestrial subsurface.</title>
        <authorList>
            <person name="Probst A.J."/>
            <person name="Ladd B."/>
            <person name="Jarett J.K."/>
            <person name="Geller-Mcgrath D.E."/>
            <person name="Sieber C.M.K."/>
            <person name="Emerson J.B."/>
            <person name="Anantharaman K."/>
            <person name="Thomas B.C."/>
            <person name="Malmstrom R."/>
            <person name="Stieglmeier M."/>
            <person name="Klingl A."/>
            <person name="Woyke T."/>
            <person name="Ryan C.M."/>
            <person name="Banfield J.F."/>
        </authorList>
    </citation>
    <scope>NUCLEOTIDE SEQUENCE [LARGE SCALE GENOMIC DNA]</scope>
</reference>
<name>A0A2M7DNL6_9BACT</name>
<dbReference type="EMBL" id="PETS01000069">
    <property type="protein sequence ID" value="PIV51338.1"/>
    <property type="molecule type" value="Genomic_DNA"/>
</dbReference>
<dbReference type="AlphaFoldDB" id="A0A2M7DNL6"/>
<feature type="transmembrane region" description="Helical" evidence="1">
    <location>
        <begin position="145"/>
        <end position="166"/>
    </location>
</feature>
<accession>A0A2M7DNL6</accession>
<evidence type="ECO:0000313" key="3">
    <source>
        <dbReference type="Proteomes" id="UP000228896"/>
    </source>
</evidence>
<keyword evidence="1" id="KW-0472">Membrane</keyword>
<feature type="transmembrane region" description="Helical" evidence="1">
    <location>
        <begin position="7"/>
        <end position="25"/>
    </location>
</feature>
<evidence type="ECO:0000256" key="1">
    <source>
        <dbReference type="SAM" id="Phobius"/>
    </source>
</evidence>
<feature type="transmembrane region" description="Helical" evidence="1">
    <location>
        <begin position="178"/>
        <end position="197"/>
    </location>
</feature>
<feature type="transmembrane region" description="Helical" evidence="1">
    <location>
        <begin position="31"/>
        <end position="48"/>
    </location>
</feature>
<sequence length="253" mass="29869">MPYNRLLILIAPIFILILLEILLFWPSMIYAVLVLACLLIIIAYWRFINTSQSISSQWSFIILPILLLISSIAYTSILSSHNTIQIIFILDAIFIYYYLKYLYYYLIMPVLYEEYIFNNIFTYGIFLTFFYTASAIYAFQSFLYLPIWPLIFVIFFITALIFYQILAIDKIALNKGIIYILISCLVLVELAWSIFYLPFNYNISGLALTVCYYVLVRLLRLFFINSLNKRIVRLYAIFGLIIIFLIIATARWI</sequence>
<keyword evidence="1" id="KW-1133">Transmembrane helix</keyword>
<organism evidence="2 3">
    <name type="scientific">Candidatus Falkowbacteria bacterium CG02_land_8_20_14_3_00_36_14</name>
    <dbReference type="NCBI Taxonomy" id="1974560"/>
    <lineage>
        <taxon>Bacteria</taxon>
        <taxon>Candidatus Falkowiibacteriota</taxon>
    </lineage>
</organism>
<comment type="caution">
    <text evidence="2">The sequence shown here is derived from an EMBL/GenBank/DDBJ whole genome shotgun (WGS) entry which is preliminary data.</text>
</comment>